<comment type="caution">
    <text evidence="2">The sequence shown here is derived from an EMBL/GenBank/DDBJ whole genome shotgun (WGS) entry which is preliminary data.</text>
</comment>
<feature type="compositionally biased region" description="Acidic residues" evidence="1">
    <location>
        <begin position="712"/>
        <end position="727"/>
    </location>
</feature>
<feature type="compositionally biased region" description="Acidic residues" evidence="1">
    <location>
        <begin position="735"/>
        <end position="745"/>
    </location>
</feature>
<feature type="compositionally biased region" description="Low complexity" evidence="1">
    <location>
        <begin position="1"/>
        <end position="15"/>
    </location>
</feature>
<protein>
    <submittedName>
        <fullName evidence="2">Uncharacterized protein</fullName>
    </submittedName>
</protein>
<accession>A0ABD3C597</accession>
<proteinExistence type="predicted"/>
<gene>
    <name evidence="2" type="ORF">CASFOL_031395</name>
</gene>
<dbReference type="PANTHER" id="PTHR35120">
    <property type="entry name" value="HISTONE ACETYLTRANSFERASE KAT6B-LIKE"/>
    <property type="match status" value="1"/>
</dbReference>
<sequence length="745" mass="85539">MSNSSPSPQTEQQEQTNHESVAISKASLSLNQETLNHPDSPPSKPDQPPPPPLEPVHNSPEEEEEEEEYEGQDQETPTMDPPITAHDVINSSPSPGPNTRTNAAGYRKKGKGKGKPNAKKQQAIKEKLQSLMVKLKPISFKPGKIPDFSKHEKLLKKLGLWDFFHIDFDRNIRVDLIAQLIASYDPKKRASKVENYRIMVSRADFARAFKLKQLRRKKGNNNVGGVVDVDSECEALSDDSIGFVRVLVDEWVLLHPEDDTWMMPKEVAVLYKVIKDGHPEKIDWGSLFWLMVEKELKQGGQLRGCYYASHLQHLIKFQREGLFSDVKGGICDDAKAPDEEGVLMEGPSMELTLGQDSEKEEEEKGRGVIIKGDEHETEEQEQGQWLLNDQNGLGEHFMQRCSSRNIEVFESFEEQKKEDDGNKFHVFPSDDTLEGAADGFTSNLLQAKEPNQMSFDHHHPEDDQLFNQLSIDIGSIPPFFTNTGKRVIKHDSNDSNKKLRVDDSWDHTNNDYNNKQLNFEMCFEQMQNLTERAKMLYEEKEQALQHLNVNQQILLSELQKRDEVIERLHKTTVVDIEKKDREIYCLERELCLMESVLEGYRKALKETRRAFSEYREKVRVVEEPTYKDTGLGGLMLTGAEIEKLRKKQEEYKMCQLVAEQMVMGLEDDWVGRLNEFAEKVNGLEKRLTGYEDDLKGIVELYEERKMKKTGEEVVDDEGGEKENEEEYAVNQESEEKMDEGVEVNV</sequence>
<feature type="region of interest" description="Disordered" evidence="1">
    <location>
        <begin position="1"/>
        <end position="122"/>
    </location>
</feature>
<dbReference type="PANTHER" id="PTHR35120:SF2">
    <property type="entry name" value="AMINOTRANSFERASE-LIKE PLANT MOBILE DOMAIN-CONTAINING PROTEIN"/>
    <property type="match status" value="1"/>
</dbReference>
<keyword evidence="3" id="KW-1185">Reference proteome</keyword>
<evidence type="ECO:0000256" key="1">
    <source>
        <dbReference type="SAM" id="MobiDB-lite"/>
    </source>
</evidence>
<feature type="compositionally biased region" description="Basic residues" evidence="1">
    <location>
        <begin position="106"/>
        <end position="118"/>
    </location>
</feature>
<feature type="compositionally biased region" description="Acidic residues" evidence="1">
    <location>
        <begin position="61"/>
        <end position="73"/>
    </location>
</feature>
<name>A0ABD3C597_9LAMI</name>
<organism evidence="2 3">
    <name type="scientific">Castilleja foliolosa</name>
    <dbReference type="NCBI Taxonomy" id="1961234"/>
    <lineage>
        <taxon>Eukaryota</taxon>
        <taxon>Viridiplantae</taxon>
        <taxon>Streptophyta</taxon>
        <taxon>Embryophyta</taxon>
        <taxon>Tracheophyta</taxon>
        <taxon>Spermatophyta</taxon>
        <taxon>Magnoliopsida</taxon>
        <taxon>eudicotyledons</taxon>
        <taxon>Gunneridae</taxon>
        <taxon>Pentapetalae</taxon>
        <taxon>asterids</taxon>
        <taxon>lamiids</taxon>
        <taxon>Lamiales</taxon>
        <taxon>Orobanchaceae</taxon>
        <taxon>Pedicularideae</taxon>
        <taxon>Castillejinae</taxon>
        <taxon>Castilleja</taxon>
    </lineage>
</organism>
<dbReference type="AlphaFoldDB" id="A0ABD3C597"/>
<evidence type="ECO:0000313" key="3">
    <source>
        <dbReference type="Proteomes" id="UP001632038"/>
    </source>
</evidence>
<dbReference type="EMBL" id="JAVIJP010000053">
    <property type="protein sequence ID" value="KAL3624727.1"/>
    <property type="molecule type" value="Genomic_DNA"/>
</dbReference>
<evidence type="ECO:0000313" key="2">
    <source>
        <dbReference type="EMBL" id="KAL3624727.1"/>
    </source>
</evidence>
<feature type="compositionally biased region" description="Polar residues" evidence="1">
    <location>
        <begin position="26"/>
        <end position="37"/>
    </location>
</feature>
<feature type="compositionally biased region" description="Pro residues" evidence="1">
    <location>
        <begin position="39"/>
        <end position="54"/>
    </location>
</feature>
<dbReference type="Proteomes" id="UP001632038">
    <property type="component" value="Unassembled WGS sequence"/>
</dbReference>
<reference evidence="3" key="1">
    <citation type="journal article" date="2024" name="IScience">
        <title>Strigolactones Initiate the Formation of Haustorium-like Structures in Castilleja.</title>
        <authorList>
            <person name="Buerger M."/>
            <person name="Peterson D."/>
            <person name="Chory J."/>
        </authorList>
    </citation>
    <scope>NUCLEOTIDE SEQUENCE [LARGE SCALE GENOMIC DNA]</scope>
</reference>
<feature type="compositionally biased region" description="Polar residues" evidence="1">
    <location>
        <begin position="89"/>
        <end position="102"/>
    </location>
</feature>
<feature type="region of interest" description="Disordered" evidence="1">
    <location>
        <begin position="708"/>
        <end position="745"/>
    </location>
</feature>